<dbReference type="InterPro" id="IPR004294">
    <property type="entry name" value="Carotenoid_Oase"/>
</dbReference>
<dbReference type="OrthoDB" id="1069523at2759"/>
<keyword evidence="3" id="KW-0479">Metal-binding</keyword>
<evidence type="ECO:0000313" key="7">
    <source>
        <dbReference type="EMBL" id="CAE8607446.1"/>
    </source>
</evidence>
<feature type="compositionally biased region" description="Low complexity" evidence="6">
    <location>
        <begin position="77"/>
        <end position="96"/>
    </location>
</feature>
<comment type="cofactor">
    <cofactor evidence="1">
        <name>Fe(2+)</name>
        <dbReference type="ChEBI" id="CHEBI:29033"/>
    </cofactor>
</comment>
<dbReference type="GO" id="GO:0010436">
    <property type="term" value="F:carotenoid dioxygenase activity"/>
    <property type="evidence" value="ECO:0007669"/>
    <property type="project" value="TreeGrafter"/>
</dbReference>
<feature type="non-terminal residue" evidence="7">
    <location>
        <position position="1"/>
    </location>
</feature>
<dbReference type="Pfam" id="PF03055">
    <property type="entry name" value="RPE65"/>
    <property type="match status" value="1"/>
</dbReference>
<dbReference type="OMA" id="IVMRMNI"/>
<evidence type="ECO:0000256" key="3">
    <source>
        <dbReference type="ARBA" id="ARBA00022723"/>
    </source>
</evidence>
<comment type="similarity">
    <text evidence="2">Belongs to the carotenoid oxygenase family.</text>
</comment>
<organism evidence="7 8">
    <name type="scientific">Polarella glacialis</name>
    <name type="common">Dinoflagellate</name>
    <dbReference type="NCBI Taxonomy" id="89957"/>
    <lineage>
        <taxon>Eukaryota</taxon>
        <taxon>Sar</taxon>
        <taxon>Alveolata</taxon>
        <taxon>Dinophyceae</taxon>
        <taxon>Suessiales</taxon>
        <taxon>Suessiaceae</taxon>
        <taxon>Polarella</taxon>
    </lineage>
</organism>
<evidence type="ECO:0000313" key="8">
    <source>
        <dbReference type="Proteomes" id="UP000654075"/>
    </source>
</evidence>
<dbReference type="AlphaFoldDB" id="A0A813FAK8"/>
<keyword evidence="5" id="KW-0408">Iron</keyword>
<evidence type="ECO:0000256" key="4">
    <source>
        <dbReference type="ARBA" id="ARBA00023002"/>
    </source>
</evidence>
<dbReference type="PANTHER" id="PTHR10543:SF89">
    <property type="entry name" value="CAROTENOID 9,10(9',10')-CLEAVAGE DIOXYGENASE 1"/>
    <property type="match status" value="1"/>
</dbReference>
<feature type="region of interest" description="Disordered" evidence="6">
    <location>
        <begin position="77"/>
        <end position="97"/>
    </location>
</feature>
<feature type="region of interest" description="Disordered" evidence="6">
    <location>
        <begin position="213"/>
        <end position="233"/>
    </location>
</feature>
<comment type="caution">
    <text evidence="7">The sequence shown here is derived from an EMBL/GenBank/DDBJ whole genome shotgun (WGS) entry which is preliminary data.</text>
</comment>
<dbReference type="GO" id="GO:0046872">
    <property type="term" value="F:metal ion binding"/>
    <property type="evidence" value="ECO:0007669"/>
    <property type="project" value="UniProtKB-KW"/>
</dbReference>
<evidence type="ECO:0000256" key="5">
    <source>
        <dbReference type="ARBA" id="ARBA00023004"/>
    </source>
</evidence>
<evidence type="ECO:0000256" key="6">
    <source>
        <dbReference type="SAM" id="MobiDB-lite"/>
    </source>
</evidence>
<evidence type="ECO:0000256" key="2">
    <source>
        <dbReference type="ARBA" id="ARBA00006787"/>
    </source>
</evidence>
<reference evidence="7" key="1">
    <citation type="submission" date="2021-02" db="EMBL/GenBank/DDBJ databases">
        <authorList>
            <person name="Dougan E. K."/>
            <person name="Rhodes N."/>
            <person name="Thang M."/>
            <person name="Chan C."/>
        </authorList>
    </citation>
    <scope>NUCLEOTIDE SEQUENCE</scope>
</reference>
<name>A0A813FAK8_POLGL</name>
<gene>
    <name evidence="7" type="ORF">PGLA1383_LOCUS25383</name>
</gene>
<dbReference type="GO" id="GO:0016121">
    <property type="term" value="P:carotene catabolic process"/>
    <property type="evidence" value="ECO:0007669"/>
    <property type="project" value="TreeGrafter"/>
</dbReference>
<evidence type="ECO:0000256" key="1">
    <source>
        <dbReference type="ARBA" id="ARBA00001954"/>
    </source>
</evidence>
<sequence length="650" mass="70072">VGWFCAGPMAMAGFVPLGFGSRSPLVGVAPATSLLPQQALPLGATGATGCSAPGGLGVALAAAAAVAAGYARRQRASNNNNSINNNSSNNSSSSSSCRAGSRLVRAASPLGGDLDAWRKGFCEVEEPKDGFYFLEVEGLPPDLKGTYFRNSPGKFKSGDSLVRHQLDGDGLMLGISFDEGGRVLVRHRLVQTQGLLRDNYHKRIFAQGHFGTPVEGGNPFDPRQKDSRTPKNTANTGVAYWAGKLLALGPFDKPFEMEPGCLGTVIGNQPSGATDLGEALDKDVGYGSTPKVCGTEGCLTNFSQTASALETTIRFFEFAKDEWRPRYKVPRMLRVSGCTRFADFGITKKWLVLARPPLKVDGFGAAMGKSFRETLQNDEAGVGEFVFATRLKKESQEVSVPVDNLVCEEIANAYELEGDRVVVDLVAADRWSAETAPDGDKSAWQVDDFSSTPRRRLVRYEVDLKAKTWTKRELCDRHLGFTSVNPAFNGKKHRFVFAAVPHGAQGEVGPMAGIAKIDVESGEVDAWTPGPSEFGGQPLFVPKPGAEEEDAGYLLTVVFDGAAQSSEVVVLDAQAVSKGPVCRFPLQVALPHGLRSCWAEGVSFEPQDMKRKMTLLRMFQKKAQSWNAMDSSFSTLGSKAFFDQQGVRLR</sequence>
<proteinExistence type="inferred from homology"/>
<dbReference type="PANTHER" id="PTHR10543">
    <property type="entry name" value="BETA-CAROTENE DIOXYGENASE"/>
    <property type="match status" value="1"/>
</dbReference>
<keyword evidence="4" id="KW-0560">Oxidoreductase</keyword>
<dbReference type="EMBL" id="CAJNNV010021558">
    <property type="protein sequence ID" value="CAE8607446.1"/>
    <property type="molecule type" value="Genomic_DNA"/>
</dbReference>
<dbReference type="Proteomes" id="UP000654075">
    <property type="component" value="Unassembled WGS sequence"/>
</dbReference>
<accession>A0A813FAK8</accession>
<keyword evidence="8" id="KW-1185">Reference proteome</keyword>
<protein>
    <submittedName>
        <fullName evidence="7">Uncharacterized protein</fullName>
    </submittedName>
</protein>